<accession>A0ABU5EUT5</accession>
<dbReference type="Proteomes" id="UP001272242">
    <property type="component" value="Unassembled WGS sequence"/>
</dbReference>
<proteinExistence type="predicted"/>
<sequence>MREKLNAISEAVIGAAIAVHRELGPGLLETAYEACLEFELIDRGFAVERQRVLPVQYRGVTVDCGFRLDLCVNELVIVELKAVEKLERIHEAQVNTYLRLTGLHLGLLMNFNVTKMVDGIKRIVREFPESSH</sequence>
<dbReference type="NCBIfam" id="TIGR04256">
    <property type="entry name" value="GxxExxY"/>
    <property type="match status" value="1"/>
</dbReference>
<gene>
    <name evidence="1" type="ORF">R5W23_006189</name>
</gene>
<dbReference type="RefSeq" id="WP_320685842.1">
    <property type="nucleotide sequence ID" value="NZ_JAXBLV010000077.1"/>
</dbReference>
<protein>
    <submittedName>
        <fullName evidence="1">GxxExxY protein</fullName>
    </submittedName>
</protein>
<reference evidence="2" key="1">
    <citation type="journal article" date="2023" name="Mar. Drugs">
        <title>Gemmata algarum, a Novel Planctomycete Isolated from an Algal Mat, Displays Antimicrobial Activity.</title>
        <authorList>
            <person name="Kumar G."/>
            <person name="Kallscheuer N."/>
            <person name="Kashif M."/>
            <person name="Ahamad S."/>
            <person name="Jagadeeshwari U."/>
            <person name="Pannikurungottu S."/>
            <person name="Haufschild T."/>
            <person name="Kabuu M."/>
            <person name="Sasikala C."/>
            <person name="Jogler C."/>
            <person name="Ramana C."/>
        </authorList>
    </citation>
    <scope>NUCLEOTIDE SEQUENCE [LARGE SCALE GENOMIC DNA]</scope>
    <source>
        <strain evidence="2">JC673</strain>
    </source>
</reference>
<evidence type="ECO:0000313" key="2">
    <source>
        <dbReference type="Proteomes" id="UP001272242"/>
    </source>
</evidence>
<name>A0ABU5EUT5_9BACT</name>
<evidence type="ECO:0000313" key="1">
    <source>
        <dbReference type="EMBL" id="MDY3558999.1"/>
    </source>
</evidence>
<organism evidence="1 2">
    <name type="scientific">Gemmata algarum</name>
    <dbReference type="NCBI Taxonomy" id="2975278"/>
    <lineage>
        <taxon>Bacteria</taxon>
        <taxon>Pseudomonadati</taxon>
        <taxon>Planctomycetota</taxon>
        <taxon>Planctomycetia</taxon>
        <taxon>Gemmatales</taxon>
        <taxon>Gemmataceae</taxon>
        <taxon>Gemmata</taxon>
    </lineage>
</organism>
<dbReference type="Pfam" id="PF13366">
    <property type="entry name" value="PDDEXK_3"/>
    <property type="match status" value="1"/>
</dbReference>
<dbReference type="InterPro" id="IPR026350">
    <property type="entry name" value="GxxExxY"/>
</dbReference>
<dbReference type="EMBL" id="JAXBLV010000077">
    <property type="protein sequence ID" value="MDY3558999.1"/>
    <property type="molecule type" value="Genomic_DNA"/>
</dbReference>
<comment type="caution">
    <text evidence="1">The sequence shown here is derived from an EMBL/GenBank/DDBJ whole genome shotgun (WGS) entry which is preliminary data.</text>
</comment>
<keyword evidence="2" id="KW-1185">Reference proteome</keyword>